<dbReference type="Pfam" id="PF14126">
    <property type="entry name" value="DUF4293"/>
    <property type="match status" value="1"/>
</dbReference>
<feature type="transmembrane region" description="Helical" evidence="1">
    <location>
        <begin position="105"/>
        <end position="123"/>
    </location>
</feature>
<keyword evidence="3" id="KW-1185">Reference proteome</keyword>
<accession>A0A1B1SA06</accession>
<dbReference type="OrthoDB" id="594989at2"/>
<dbReference type="EMBL" id="CP015402">
    <property type="protein sequence ID" value="ANU63634.1"/>
    <property type="molecule type" value="Genomic_DNA"/>
</dbReference>
<evidence type="ECO:0000256" key="1">
    <source>
        <dbReference type="SAM" id="Phobius"/>
    </source>
</evidence>
<name>A0A1B1SA06_9BACT</name>
<accession>A0A1Z2XIL9</accession>
<dbReference type="RefSeq" id="WP_068960941.1">
    <property type="nucleotide sequence ID" value="NZ_CAJTAP010000022.1"/>
</dbReference>
<dbReference type="KEGG" id="pary:A4V02_07780"/>
<dbReference type="InterPro" id="IPR025635">
    <property type="entry name" value="DUF4293"/>
</dbReference>
<feature type="transmembrane region" description="Helical" evidence="1">
    <location>
        <begin position="44"/>
        <end position="64"/>
    </location>
</feature>
<dbReference type="STRING" id="1796646.A4V02_07780"/>
<sequence length="141" mass="15803">MVIQRWQSVFLLIGAIAMGLFAFLGTVCIGVTDGMVCWHSLDCIPLFILNCATALVAFIDIFLFNNLKMQKRVAMIAAFMSLVSLALTVAAVMSLDQVVEAGTVAWRWTIGLPVVAVIFFIWANRRMRADERLLKSYDRIR</sequence>
<feature type="transmembrane region" description="Helical" evidence="1">
    <location>
        <begin position="73"/>
        <end position="93"/>
    </location>
</feature>
<feature type="transmembrane region" description="Helical" evidence="1">
    <location>
        <begin position="9"/>
        <end position="32"/>
    </location>
</feature>
<proteinExistence type="predicted"/>
<evidence type="ECO:0000313" key="2">
    <source>
        <dbReference type="EMBL" id="ANU63634.1"/>
    </source>
</evidence>
<dbReference type="Proteomes" id="UP000186351">
    <property type="component" value="Chromosome"/>
</dbReference>
<evidence type="ECO:0000313" key="3">
    <source>
        <dbReference type="Proteomes" id="UP000186351"/>
    </source>
</evidence>
<dbReference type="AlphaFoldDB" id="A0A1B1SA06"/>
<keyword evidence="1" id="KW-0472">Membrane</keyword>
<keyword evidence="1" id="KW-1133">Transmembrane helix</keyword>
<gene>
    <name evidence="2" type="ORF">A4V02_07780</name>
</gene>
<organism evidence="2 3">
    <name type="scientific">Muribaculum intestinale</name>
    <dbReference type="NCBI Taxonomy" id="1796646"/>
    <lineage>
        <taxon>Bacteria</taxon>
        <taxon>Pseudomonadati</taxon>
        <taxon>Bacteroidota</taxon>
        <taxon>Bacteroidia</taxon>
        <taxon>Bacteroidales</taxon>
        <taxon>Muribaculaceae</taxon>
        <taxon>Muribaculum</taxon>
    </lineage>
</organism>
<keyword evidence="1" id="KW-0812">Transmembrane</keyword>
<evidence type="ECO:0008006" key="4">
    <source>
        <dbReference type="Google" id="ProtNLM"/>
    </source>
</evidence>
<reference evidence="3" key="1">
    <citation type="submission" date="2016-04" db="EMBL/GenBank/DDBJ databases">
        <title>Complete Genome Sequences of Twelve Strains of a Stable Defined Moderately Diverse Mouse Microbiota 2 (sDMDMm2).</title>
        <authorList>
            <person name="Uchimura Y."/>
            <person name="Wyss M."/>
            <person name="Brugiroux S."/>
            <person name="Limenitakis J.P."/>
            <person name="Stecher B."/>
            <person name="McCoy K.D."/>
            <person name="Macpherson A.J."/>
        </authorList>
    </citation>
    <scope>NUCLEOTIDE SEQUENCE [LARGE SCALE GENOMIC DNA]</scope>
    <source>
        <strain evidence="3">YL27</strain>
    </source>
</reference>
<protein>
    <recommendedName>
        <fullName evidence="4">DUF4293 family protein</fullName>
    </recommendedName>
</protein>
<dbReference type="GeneID" id="65536755"/>